<sequence>MQKHNGAGSAPSKLTLSTAQFGMPYGIHNRDGVPSEESSFELLRQASSGGITSYDTAAAYGTSECFWVNFSVAGSL</sequence>
<evidence type="ECO:0008006" key="3">
    <source>
        <dbReference type="Google" id="ProtNLM"/>
    </source>
</evidence>
<dbReference type="Gene3D" id="3.20.20.100">
    <property type="entry name" value="NADP-dependent oxidoreductase domain"/>
    <property type="match status" value="1"/>
</dbReference>
<comment type="caution">
    <text evidence="1">The sequence shown here is derived from an EMBL/GenBank/DDBJ whole genome shotgun (WGS) entry which is preliminary data.</text>
</comment>
<dbReference type="SUPFAM" id="SSF51430">
    <property type="entry name" value="NAD(P)-linked oxidoreductase"/>
    <property type="match status" value="1"/>
</dbReference>
<accession>A0ABV5VYV9</accession>
<name>A0ABV5VYV9_9BACL</name>
<dbReference type="InterPro" id="IPR036812">
    <property type="entry name" value="NAD(P)_OxRdtase_dom_sf"/>
</dbReference>
<reference evidence="1 2" key="1">
    <citation type="submission" date="2024-09" db="EMBL/GenBank/DDBJ databases">
        <authorList>
            <person name="Sun Q."/>
            <person name="Mori K."/>
        </authorList>
    </citation>
    <scope>NUCLEOTIDE SEQUENCE [LARGE SCALE GENOMIC DNA]</scope>
    <source>
        <strain evidence="1 2">JCM 12520</strain>
    </source>
</reference>
<organism evidence="1 2">
    <name type="scientific">Paenibacillus hodogayensis</name>
    <dbReference type="NCBI Taxonomy" id="279208"/>
    <lineage>
        <taxon>Bacteria</taxon>
        <taxon>Bacillati</taxon>
        <taxon>Bacillota</taxon>
        <taxon>Bacilli</taxon>
        <taxon>Bacillales</taxon>
        <taxon>Paenibacillaceae</taxon>
        <taxon>Paenibacillus</taxon>
    </lineage>
</organism>
<dbReference type="RefSeq" id="WP_344901237.1">
    <property type="nucleotide sequence ID" value="NZ_BAAAYO010000001.1"/>
</dbReference>
<evidence type="ECO:0000313" key="1">
    <source>
        <dbReference type="EMBL" id="MFB9753497.1"/>
    </source>
</evidence>
<keyword evidence="2" id="KW-1185">Reference proteome</keyword>
<proteinExistence type="predicted"/>
<protein>
    <recommendedName>
        <fullName evidence="3">NADP-dependent oxidoreductase domain-containing protein</fullName>
    </recommendedName>
</protein>
<dbReference type="EMBL" id="JBHMAG010000012">
    <property type="protein sequence ID" value="MFB9753497.1"/>
    <property type="molecule type" value="Genomic_DNA"/>
</dbReference>
<gene>
    <name evidence="1" type="ORF">ACFFNY_18175</name>
</gene>
<evidence type="ECO:0000313" key="2">
    <source>
        <dbReference type="Proteomes" id="UP001589619"/>
    </source>
</evidence>
<dbReference type="Proteomes" id="UP001589619">
    <property type="component" value="Unassembled WGS sequence"/>
</dbReference>